<name>A0AAW2Z0I8_9EUKA</name>
<accession>A0AAW2Z0I8</accession>
<evidence type="ECO:0000256" key="2">
    <source>
        <dbReference type="SAM" id="SignalP"/>
    </source>
</evidence>
<evidence type="ECO:0008006" key="5">
    <source>
        <dbReference type="Google" id="ProtNLM"/>
    </source>
</evidence>
<keyword evidence="4" id="KW-1185">Reference proteome</keyword>
<gene>
    <name evidence="3" type="ORF">AKO1_014449</name>
</gene>
<dbReference type="AlphaFoldDB" id="A0AAW2Z0I8"/>
<dbReference type="Proteomes" id="UP001431209">
    <property type="component" value="Unassembled WGS sequence"/>
</dbReference>
<dbReference type="EMBL" id="JAOPGA020000870">
    <property type="protein sequence ID" value="KAL0482558.1"/>
    <property type="molecule type" value="Genomic_DNA"/>
</dbReference>
<sequence length="250" mass="29631">MKTRVAIKCLALVLVVILASSIQADDKTHPKIRSVRVRVNGRSLGHAHHKHHHGHHKHHGRHHHHGHKKWGAIDSVKHYGDLVGIKHHKRHHTFKHHHKHKPHFRSKRHTHHHKHHGHHGHHGHHHKHGKHHKLHIKHILGHKHHKHGKHHHGHHKHNDKLLPRIPKLRKFVKKVRKDVRKMCIYAWKVRKSIKHVHLRASLRAGYFSRKFGSQSAGARRTKVIADRIREKLDKLTHIVEKCRLVPIEFK</sequence>
<keyword evidence="2" id="KW-0732">Signal</keyword>
<protein>
    <recommendedName>
        <fullName evidence="5">Histidine-rich glycoprotein</fullName>
    </recommendedName>
</protein>
<feature type="chain" id="PRO_5043441898" description="Histidine-rich glycoprotein" evidence="2">
    <location>
        <begin position="25"/>
        <end position="250"/>
    </location>
</feature>
<comment type="caution">
    <text evidence="3">The sequence shown here is derived from an EMBL/GenBank/DDBJ whole genome shotgun (WGS) entry which is preliminary data.</text>
</comment>
<evidence type="ECO:0000256" key="1">
    <source>
        <dbReference type="SAM" id="MobiDB-lite"/>
    </source>
</evidence>
<feature type="signal peptide" evidence="2">
    <location>
        <begin position="1"/>
        <end position="24"/>
    </location>
</feature>
<feature type="region of interest" description="Disordered" evidence="1">
    <location>
        <begin position="96"/>
        <end position="128"/>
    </location>
</feature>
<evidence type="ECO:0000313" key="4">
    <source>
        <dbReference type="Proteomes" id="UP001431209"/>
    </source>
</evidence>
<evidence type="ECO:0000313" key="3">
    <source>
        <dbReference type="EMBL" id="KAL0482558.1"/>
    </source>
</evidence>
<proteinExistence type="predicted"/>
<organism evidence="3 4">
    <name type="scientific">Acrasis kona</name>
    <dbReference type="NCBI Taxonomy" id="1008807"/>
    <lineage>
        <taxon>Eukaryota</taxon>
        <taxon>Discoba</taxon>
        <taxon>Heterolobosea</taxon>
        <taxon>Tetramitia</taxon>
        <taxon>Eutetramitia</taxon>
        <taxon>Acrasidae</taxon>
        <taxon>Acrasis</taxon>
    </lineage>
</organism>
<reference evidence="3 4" key="1">
    <citation type="submission" date="2024-03" db="EMBL/GenBank/DDBJ databases">
        <title>The Acrasis kona genome and developmental transcriptomes reveal deep origins of eukaryotic multicellular pathways.</title>
        <authorList>
            <person name="Sheikh S."/>
            <person name="Fu C.-J."/>
            <person name="Brown M.W."/>
            <person name="Baldauf S.L."/>
        </authorList>
    </citation>
    <scope>NUCLEOTIDE SEQUENCE [LARGE SCALE GENOMIC DNA]</scope>
    <source>
        <strain evidence="3 4">ATCC MYA-3509</strain>
    </source>
</reference>
<feature type="region of interest" description="Disordered" evidence="1">
    <location>
        <begin position="46"/>
        <end position="67"/>
    </location>
</feature>